<comment type="caution">
    <text evidence="2">The sequence shown here is derived from an EMBL/GenBank/DDBJ whole genome shotgun (WGS) entry which is preliminary data.</text>
</comment>
<evidence type="ECO:0000313" key="2">
    <source>
        <dbReference type="EMBL" id="KND92205.1"/>
    </source>
</evidence>
<dbReference type="PANTHER" id="PTHR21310:SF58">
    <property type="entry name" value="AMINOGLYCOSIDE PHOSPHOTRANSFERASE DOMAIN-CONTAINING PROTEIN"/>
    <property type="match status" value="1"/>
</dbReference>
<dbReference type="Gene3D" id="3.90.1200.10">
    <property type="match status" value="1"/>
</dbReference>
<name>A0A0L0NEL9_TOLOC</name>
<dbReference type="InterPro" id="IPR002575">
    <property type="entry name" value="Aminoglycoside_PTrfase"/>
</dbReference>
<evidence type="ECO:0000313" key="3">
    <source>
        <dbReference type="Proteomes" id="UP000036947"/>
    </source>
</evidence>
<keyword evidence="3" id="KW-1185">Reference proteome</keyword>
<organism evidence="2 3">
    <name type="scientific">Tolypocladium ophioglossoides (strain CBS 100239)</name>
    <name type="common">Snaketongue truffleclub</name>
    <name type="synonym">Elaphocordyceps ophioglossoides</name>
    <dbReference type="NCBI Taxonomy" id="1163406"/>
    <lineage>
        <taxon>Eukaryota</taxon>
        <taxon>Fungi</taxon>
        <taxon>Dikarya</taxon>
        <taxon>Ascomycota</taxon>
        <taxon>Pezizomycotina</taxon>
        <taxon>Sordariomycetes</taxon>
        <taxon>Hypocreomycetidae</taxon>
        <taxon>Hypocreales</taxon>
        <taxon>Ophiocordycipitaceae</taxon>
        <taxon>Tolypocladium</taxon>
    </lineage>
</organism>
<sequence>MSSTSLSQPHLNESIREIDESSWLISNTLLLTRSSSPPPDKIPTDQACWSDSNGGHFALSTAPEPLPDSKPLAEDSSSISRVHAVDNQAAVWRAGEAFIKAHHMDYPDVTREHPQGFDFPNAFHHFETGSRYFLVVSRVPGQLLDEAWPSLDETIRQYYIGKVADICNRLTKWKGDIIGGVDGHQLLERYLLKDNSKMADALSPQQLLKNCTEISMDVSTLVFYHCDLGPTNLLVNASTGSLGIIDWELAGYVPVEWVRTKFRLSAGMDFNHGDEDSKRDWRRRVAQHIEKMGYSDVVDAWWKFQVKREIQSDMTWEAANATDH</sequence>
<gene>
    <name evidence="2" type="ORF">TOPH_03074</name>
</gene>
<dbReference type="Proteomes" id="UP000036947">
    <property type="component" value="Unassembled WGS sequence"/>
</dbReference>
<proteinExistence type="predicted"/>
<dbReference type="SUPFAM" id="SSF56112">
    <property type="entry name" value="Protein kinase-like (PK-like)"/>
    <property type="match status" value="1"/>
</dbReference>
<dbReference type="EMBL" id="LFRF01000006">
    <property type="protein sequence ID" value="KND92205.1"/>
    <property type="molecule type" value="Genomic_DNA"/>
</dbReference>
<dbReference type="OrthoDB" id="5404599at2759"/>
<reference evidence="2 3" key="1">
    <citation type="journal article" date="2015" name="BMC Genomics">
        <title>The genome of the truffle-parasite Tolypocladium ophioglossoides and the evolution of antifungal peptaibiotics.</title>
        <authorList>
            <person name="Quandt C.A."/>
            <person name="Bushley K.E."/>
            <person name="Spatafora J.W."/>
        </authorList>
    </citation>
    <scope>NUCLEOTIDE SEQUENCE [LARGE SCALE GENOMIC DNA]</scope>
    <source>
        <strain evidence="2 3">CBS 100239</strain>
    </source>
</reference>
<feature type="domain" description="Aminoglycoside phosphotransferase" evidence="1">
    <location>
        <begin position="127"/>
        <end position="254"/>
    </location>
</feature>
<evidence type="ECO:0000259" key="1">
    <source>
        <dbReference type="Pfam" id="PF01636"/>
    </source>
</evidence>
<dbReference type="PANTHER" id="PTHR21310">
    <property type="entry name" value="AMINOGLYCOSIDE PHOSPHOTRANSFERASE-RELATED-RELATED"/>
    <property type="match status" value="1"/>
</dbReference>
<dbReference type="AlphaFoldDB" id="A0A0L0NEL9"/>
<dbReference type="Pfam" id="PF01636">
    <property type="entry name" value="APH"/>
    <property type="match status" value="1"/>
</dbReference>
<accession>A0A0L0NEL9</accession>
<protein>
    <recommendedName>
        <fullName evidence="1">Aminoglycoside phosphotransferase domain-containing protein</fullName>
    </recommendedName>
</protein>
<dbReference type="InterPro" id="IPR011009">
    <property type="entry name" value="Kinase-like_dom_sf"/>
</dbReference>
<dbReference type="InterPro" id="IPR051678">
    <property type="entry name" value="AGP_Transferase"/>
</dbReference>